<dbReference type="GO" id="GO:0071422">
    <property type="term" value="P:succinate transmembrane transport"/>
    <property type="evidence" value="ECO:0007669"/>
    <property type="project" value="TreeGrafter"/>
</dbReference>
<evidence type="ECO:0000256" key="3">
    <source>
        <dbReference type="ARBA" id="ARBA00022692"/>
    </source>
</evidence>
<feature type="transmembrane region" description="Helical" evidence="6">
    <location>
        <begin position="73"/>
        <end position="90"/>
    </location>
</feature>
<evidence type="ECO:0000313" key="7">
    <source>
        <dbReference type="EMBL" id="TPV42910.1"/>
    </source>
</evidence>
<dbReference type="GO" id="GO:0005886">
    <property type="term" value="C:plasma membrane"/>
    <property type="evidence" value="ECO:0007669"/>
    <property type="project" value="TreeGrafter"/>
</dbReference>
<dbReference type="GO" id="GO:0015360">
    <property type="term" value="F:acetate:proton symporter activity"/>
    <property type="evidence" value="ECO:0007669"/>
    <property type="project" value="TreeGrafter"/>
</dbReference>
<sequence length="137" mass="14679">MANSALANPAQPGLMRFGMTTVWLNLHNAGLSDMDVTLLAMGIFYGGMARLLAGLRSFKQNNIFGRRPFTSCGMFWLHFVAILLPAGHLLHQPALLVYAGWIGLICGASACYLALGEVLNEPFGRTLLPTGANATEA</sequence>
<dbReference type="PANTHER" id="PTHR30178">
    <property type="entry name" value="INNER MEMBRANE PROTEIN YAAH"/>
    <property type="match status" value="1"/>
</dbReference>
<dbReference type="EMBL" id="VHJA01000052">
    <property type="protein sequence ID" value="TPV42910.1"/>
    <property type="molecule type" value="Genomic_DNA"/>
</dbReference>
<dbReference type="AlphaFoldDB" id="A0A506QF46"/>
<feature type="transmembrane region" description="Helical" evidence="6">
    <location>
        <begin position="96"/>
        <end position="115"/>
    </location>
</feature>
<dbReference type="RefSeq" id="WP_128084660.1">
    <property type="nucleotide sequence ID" value="NZ_CP071405.1"/>
</dbReference>
<organism evidence="7 8">
    <name type="scientific">Pantoea deleyi</name>
    <dbReference type="NCBI Taxonomy" id="470932"/>
    <lineage>
        <taxon>Bacteria</taxon>
        <taxon>Pseudomonadati</taxon>
        <taxon>Pseudomonadota</taxon>
        <taxon>Gammaproteobacteria</taxon>
        <taxon>Enterobacterales</taxon>
        <taxon>Erwiniaceae</taxon>
        <taxon>Pantoea</taxon>
    </lineage>
</organism>
<name>A0A506QF46_9GAMM</name>
<evidence type="ECO:0000313" key="8">
    <source>
        <dbReference type="Proteomes" id="UP000317747"/>
    </source>
</evidence>
<accession>A0A506QF46</accession>
<comment type="subcellular location">
    <subcellularLocation>
        <location evidence="1">Membrane</location>
        <topology evidence="1">Multi-pass membrane protein</topology>
    </subcellularLocation>
</comment>
<keyword evidence="8" id="KW-1185">Reference proteome</keyword>
<dbReference type="Pfam" id="PF01184">
    <property type="entry name" value="Gpr1_Fun34_YaaH"/>
    <property type="match status" value="1"/>
</dbReference>
<gene>
    <name evidence="7" type="ORF">FJW01_08770</name>
</gene>
<dbReference type="OrthoDB" id="9787939at2"/>
<evidence type="ECO:0000256" key="4">
    <source>
        <dbReference type="ARBA" id="ARBA00022989"/>
    </source>
</evidence>
<keyword evidence="3 6" id="KW-0812">Transmembrane</keyword>
<reference evidence="7 8" key="1">
    <citation type="submission" date="2019-06" db="EMBL/GenBank/DDBJ databases">
        <title>Taxogenomics and systematics of the genus Pantoea.</title>
        <authorList>
            <person name="Tambong J.T."/>
        </authorList>
    </citation>
    <scope>NUCLEOTIDE SEQUENCE [LARGE SCALE GENOMIC DNA]</scope>
    <source>
        <strain evidence="7 8">LMG 24200</strain>
    </source>
</reference>
<proteinExistence type="inferred from homology"/>
<evidence type="ECO:0000256" key="2">
    <source>
        <dbReference type="ARBA" id="ARBA00005587"/>
    </source>
</evidence>
<keyword evidence="4 6" id="KW-1133">Transmembrane helix</keyword>
<dbReference type="NCBIfam" id="NF038013">
    <property type="entry name" value="AceTr_1"/>
    <property type="match status" value="1"/>
</dbReference>
<comment type="similarity">
    <text evidence="2">Belongs to the acetate uptake transporter (AceTr) (TC 2.A.96) family.</text>
</comment>
<protein>
    <submittedName>
        <fullName evidence="7">Uncharacterized protein</fullName>
    </submittedName>
</protein>
<dbReference type="InterPro" id="IPR000791">
    <property type="entry name" value="Gpr1/Fun34/SatP-like"/>
</dbReference>
<evidence type="ECO:0000256" key="6">
    <source>
        <dbReference type="SAM" id="Phobius"/>
    </source>
</evidence>
<feature type="transmembrane region" description="Helical" evidence="6">
    <location>
        <begin position="36"/>
        <end position="53"/>
    </location>
</feature>
<evidence type="ECO:0000256" key="1">
    <source>
        <dbReference type="ARBA" id="ARBA00004141"/>
    </source>
</evidence>
<comment type="caution">
    <text evidence="7">The sequence shown here is derived from an EMBL/GenBank/DDBJ whole genome shotgun (WGS) entry which is preliminary data.</text>
</comment>
<dbReference type="Proteomes" id="UP000317747">
    <property type="component" value="Unassembled WGS sequence"/>
</dbReference>
<dbReference type="PANTHER" id="PTHR30178:SF3">
    <property type="entry name" value="SUCCINATE-ACETATE_PROTON SYMPORTER SATP"/>
    <property type="match status" value="1"/>
</dbReference>
<evidence type="ECO:0000256" key="5">
    <source>
        <dbReference type="ARBA" id="ARBA00023136"/>
    </source>
</evidence>
<keyword evidence="5 6" id="KW-0472">Membrane</keyword>
<dbReference type="InterPro" id="IPR047623">
    <property type="entry name" value="SatP"/>
</dbReference>